<dbReference type="RefSeq" id="WP_306212016.1">
    <property type="nucleotide sequence ID" value="NZ_CP132353.1"/>
</dbReference>
<name>A0AA50DM06_9GAMM</name>
<dbReference type="Proteomes" id="UP001228139">
    <property type="component" value="Chromosome"/>
</dbReference>
<dbReference type="InterPro" id="IPR007138">
    <property type="entry name" value="ABM_dom"/>
</dbReference>
<proteinExistence type="predicted"/>
<sequence>MLIISGYIHVEPAELGQFMSDIKFLSEAVRQREGNYAYDIAVEDCPAGKLLISERWKDQAALSAHLESADTLAFIHRWQSRMKGEVLKYDAFNERGLMEL</sequence>
<accession>A0AA50DM06</accession>
<keyword evidence="2" id="KW-0503">Monooxygenase</keyword>
<evidence type="ECO:0000313" key="2">
    <source>
        <dbReference type="EMBL" id="WLS80379.1"/>
    </source>
</evidence>
<reference evidence="2 3" key="1">
    <citation type="submission" date="2023-07" db="EMBL/GenBank/DDBJ databases">
        <title>Pathogenic bacteria of pear tree diseases.</title>
        <authorList>
            <person name="Zhang Z."/>
            <person name="He L."/>
            <person name="Huang R."/>
        </authorList>
    </citation>
    <scope>NUCLEOTIDE SEQUENCE [LARGE SCALE GENOMIC DNA]</scope>
    <source>
        <strain evidence="2 3">DE2</strain>
    </source>
</reference>
<keyword evidence="3" id="KW-1185">Reference proteome</keyword>
<feature type="domain" description="ABM" evidence="1">
    <location>
        <begin position="1"/>
        <end position="76"/>
    </location>
</feature>
<dbReference type="KEGG" id="epi:Q3V30_07830"/>
<gene>
    <name evidence="2" type="ORF">Q3V30_07830</name>
</gene>
<dbReference type="GO" id="GO:0004497">
    <property type="term" value="F:monooxygenase activity"/>
    <property type="evidence" value="ECO:0007669"/>
    <property type="project" value="UniProtKB-KW"/>
</dbReference>
<dbReference type="EMBL" id="CP132353">
    <property type="protein sequence ID" value="WLS80379.1"/>
    <property type="molecule type" value="Genomic_DNA"/>
</dbReference>
<dbReference type="InterPro" id="IPR011008">
    <property type="entry name" value="Dimeric_a/b-barrel"/>
</dbReference>
<organism evidence="2 3">
    <name type="scientific">Erwinia pyri</name>
    <dbReference type="NCBI Taxonomy" id="3062598"/>
    <lineage>
        <taxon>Bacteria</taxon>
        <taxon>Pseudomonadati</taxon>
        <taxon>Pseudomonadota</taxon>
        <taxon>Gammaproteobacteria</taxon>
        <taxon>Enterobacterales</taxon>
        <taxon>Erwiniaceae</taxon>
        <taxon>Erwinia</taxon>
    </lineage>
</organism>
<evidence type="ECO:0000259" key="1">
    <source>
        <dbReference type="Pfam" id="PF03992"/>
    </source>
</evidence>
<dbReference type="Pfam" id="PF03992">
    <property type="entry name" value="ABM"/>
    <property type="match status" value="1"/>
</dbReference>
<dbReference type="SUPFAM" id="SSF54909">
    <property type="entry name" value="Dimeric alpha+beta barrel"/>
    <property type="match status" value="1"/>
</dbReference>
<dbReference type="AlphaFoldDB" id="A0AA50DM06"/>
<protein>
    <submittedName>
        <fullName evidence="2">Antibiotic biosynthesis monooxygenase</fullName>
    </submittedName>
</protein>
<evidence type="ECO:0000313" key="3">
    <source>
        <dbReference type="Proteomes" id="UP001228139"/>
    </source>
</evidence>
<dbReference type="Gene3D" id="3.30.70.100">
    <property type="match status" value="1"/>
</dbReference>
<keyword evidence="2" id="KW-0560">Oxidoreductase</keyword>